<comment type="similarity">
    <text evidence="1">Belongs to the zinc-associated anti-sigma factor (ZAS) superfamily. Anti-sigma-W factor family.</text>
</comment>
<evidence type="ECO:0000313" key="5">
    <source>
        <dbReference type="EMBL" id="HIS76400.1"/>
    </source>
</evidence>
<keyword evidence="3" id="KW-0812">Transmembrane</keyword>
<dbReference type="Pfam" id="PF13490">
    <property type="entry name" value="zf-HC2"/>
    <property type="match status" value="1"/>
</dbReference>
<evidence type="ECO:0000256" key="1">
    <source>
        <dbReference type="ARBA" id="ARBA00024353"/>
    </source>
</evidence>
<feature type="transmembrane region" description="Helical" evidence="3">
    <location>
        <begin position="229"/>
        <end position="248"/>
    </location>
</feature>
<evidence type="ECO:0000259" key="4">
    <source>
        <dbReference type="Pfam" id="PF13490"/>
    </source>
</evidence>
<accession>A0A9D1JZL9</accession>
<evidence type="ECO:0000256" key="3">
    <source>
        <dbReference type="SAM" id="Phobius"/>
    </source>
</evidence>
<name>A0A9D1JZL9_9FIRM</name>
<dbReference type="InterPro" id="IPR041916">
    <property type="entry name" value="Anti_sigma_zinc_sf"/>
</dbReference>
<feature type="transmembrane region" description="Helical" evidence="3">
    <location>
        <begin position="263"/>
        <end position="283"/>
    </location>
</feature>
<feature type="transmembrane region" description="Helical" evidence="3">
    <location>
        <begin position="72"/>
        <end position="91"/>
    </location>
</feature>
<organism evidence="5 6">
    <name type="scientific">Candidatus Merdivicinus excrementipullorum</name>
    <dbReference type="NCBI Taxonomy" id="2840867"/>
    <lineage>
        <taxon>Bacteria</taxon>
        <taxon>Bacillati</taxon>
        <taxon>Bacillota</taxon>
        <taxon>Clostridia</taxon>
        <taxon>Eubacteriales</taxon>
        <taxon>Oscillospiraceae</taxon>
        <taxon>Oscillospiraceae incertae sedis</taxon>
        <taxon>Candidatus Merdivicinus</taxon>
    </lineage>
</organism>
<dbReference type="InterPro" id="IPR027383">
    <property type="entry name" value="Znf_put"/>
</dbReference>
<keyword evidence="3" id="KW-0472">Membrane</keyword>
<evidence type="ECO:0000256" key="2">
    <source>
        <dbReference type="ARBA" id="ARBA00024438"/>
    </source>
</evidence>
<dbReference type="AlphaFoldDB" id="A0A9D1JZL9"/>
<feature type="transmembrane region" description="Helical" evidence="3">
    <location>
        <begin position="203"/>
        <end position="222"/>
    </location>
</feature>
<dbReference type="Proteomes" id="UP000824002">
    <property type="component" value="Unassembled WGS sequence"/>
</dbReference>
<comment type="caution">
    <text evidence="5">The sequence shown here is derived from an EMBL/GenBank/DDBJ whole genome shotgun (WGS) entry which is preliminary data.</text>
</comment>
<feature type="domain" description="Putative zinc-finger" evidence="4">
    <location>
        <begin position="5"/>
        <end position="39"/>
    </location>
</feature>
<dbReference type="EMBL" id="DVJP01000040">
    <property type="protein sequence ID" value="HIS76400.1"/>
    <property type="molecule type" value="Genomic_DNA"/>
</dbReference>
<evidence type="ECO:0000313" key="6">
    <source>
        <dbReference type="Proteomes" id="UP000824002"/>
    </source>
</evidence>
<sequence>MKVPCGVIRDLLPLYAENLAGEESKKLVEEHLAECEPCQQELEKLKGGPIQPVEKLPFQRVEKSLKKQRLKLAALILCATAAVLLTVFNFLTMPQYLPLEDSGVKITEYEDGTISVSLGGLMTAHSVETHEDDQGGQILDIYTWRTDMDALTGSGQAAAYFSLDDISAVYYCVPGEENQLIWAKDGWEPEGGVATLPRLTLNAYLLIAGGAALLLGICWLVFRKTKAGPVMLSIFFLPVSYIAAHFLIKGPNGATCTLLRDFLFIILTGLALYGACLGLLSMAREKLRK</sequence>
<reference evidence="5" key="2">
    <citation type="journal article" date="2021" name="PeerJ">
        <title>Extensive microbial diversity within the chicken gut microbiome revealed by metagenomics and culture.</title>
        <authorList>
            <person name="Gilroy R."/>
            <person name="Ravi A."/>
            <person name="Getino M."/>
            <person name="Pursley I."/>
            <person name="Horton D.L."/>
            <person name="Alikhan N.F."/>
            <person name="Baker D."/>
            <person name="Gharbi K."/>
            <person name="Hall N."/>
            <person name="Watson M."/>
            <person name="Adriaenssens E.M."/>
            <person name="Foster-Nyarko E."/>
            <person name="Jarju S."/>
            <person name="Secka A."/>
            <person name="Antonio M."/>
            <person name="Oren A."/>
            <person name="Chaudhuri R.R."/>
            <person name="La Ragione R."/>
            <person name="Hildebrand F."/>
            <person name="Pallen M.J."/>
        </authorList>
    </citation>
    <scope>NUCLEOTIDE SEQUENCE</scope>
    <source>
        <strain evidence="5">CHK199-13235</strain>
    </source>
</reference>
<reference evidence="5" key="1">
    <citation type="submission" date="2020-10" db="EMBL/GenBank/DDBJ databases">
        <authorList>
            <person name="Gilroy R."/>
        </authorList>
    </citation>
    <scope>NUCLEOTIDE SEQUENCE</scope>
    <source>
        <strain evidence="5">CHK199-13235</strain>
    </source>
</reference>
<protein>
    <recommendedName>
        <fullName evidence="2">Anti-sigma-W factor RsiW</fullName>
    </recommendedName>
</protein>
<proteinExistence type="inferred from homology"/>
<dbReference type="Gene3D" id="1.10.10.1320">
    <property type="entry name" value="Anti-sigma factor, zinc-finger domain"/>
    <property type="match status" value="1"/>
</dbReference>
<gene>
    <name evidence="5" type="ORF">IAB51_06245</name>
</gene>
<keyword evidence="3" id="KW-1133">Transmembrane helix</keyword>